<dbReference type="VEuPathDB" id="FungiDB:NEUTE1DRAFT_55334"/>
<dbReference type="EMBL" id="GL891382">
    <property type="protein sequence ID" value="EGO52378.1"/>
    <property type="molecule type" value="Genomic_DNA"/>
</dbReference>
<evidence type="ECO:0000313" key="1">
    <source>
        <dbReference type="EMBL" id="EGO52378.1"/>
    </source>
</evidence>
<dbReference type="HOGENOM" id="CLU_3074293_0_0_1"/>
<name>F8N1V1_NEUT8</name>
<dbReference type="GeneID" id="20828476"/>
<dbReference type="Proteomes" id="UP000008065">
    <property type="component" value="Unassembled WGS sequence"/>
</dbReference>
<proteinExistence type="predicted"/>
<feature type="non-terminal residue" evidence="1">
    <location>
        <position position="1"/>
    </location>
</feature>
<dbReference type="AlphaFoldDB" id="F8N1V1"/>
<protein>
    <submittedName>
        <fullName evidence="1">Uncharacterized protein</fullName>
    </submittedName>
</protein>
<organism evidence="1 2">
    <name type="scientific">Neurospora tetrasperma (strain FGSC 2508 / ATCC MYA-4615 / P0657)</name>
    <dbReference type="NCBI Taxonomy" id="510951"/>
    <lineage>
        <taxon>Eukaryota</taxon>
        <taxon>Fungi</taxon>
        <taxon>Dikarya</taxon>
        <taxon>Ascomycota</taxon>
        <taxon>Pezizomycotina</taxon>
        <taxon>Sordariomycetes</taxon>
        <taxon>Sordariomycetidae</taxon>
        <taxon>Sordariales</taxon>
        <taxon>Sordariaceae</taxon>
        <taxon>Neurospora</taxon>
    </lineage>
</organism>
<dbReference type="KEGG" id="nte:NEUTE1DRAFT55334"/>
<dbReference type="RefSeq" id="XP_009856019.1">
    <property type="nucleotide sequence ID" value="XM_009857717.1"/>
</dbReference>
<sequence>PIVQLTINSHINTSIGIFPFFITYGFNIEFPISIIKEGVYLGIPLLFSEKRVY</sequence>
<keyword evidence="2" id="KW-1185">Reference proteome</keyword>
<accession>F8N1V1</accession>
<reference evidence="2" key="1">
    <citation type="journal article" date="2011" name="Genetics">
        <title>Massive changes in genome architecture accompany the transition to self-fertility in the filamentous fungus Neurospora tetrasperma.</title>
        <authorList>
            <person name="Ellison C.E."/>
            <person name="Stajich J.E."/>
            <person name="Jacobson D.J."/>
            <person name="Natvig D.O."/>
            <person name="Lapidus A."/>
            <person name="Foster B."/>
            <person name="Aerts A."/>
            <person name="Riley R."/>
            <person name="Lindquist E.A."/>
            <person name="Grigoriev I.V."/>
            <person name="Taylor J.W."/>
        </authorList>
    </citation>
    <scope>NUCLEOTIDE SEQUENCE [LARGE SCALE GENOMIC DNA]</scope>
    <source>
        <strain evidence="2">FGSC 2508 / P0657</strain>
    </source>
</reference>
<gene>
    <name evidence="1" type="ORF">NEUTE1DRAFT_55334</name>
</gene>
<evidence type="ECO:0000313" key="2">
    <source>
        <dbReference type="Proteomes" id="UP000008065"/>
    </source>
</evidence>